<dbReference type="PANTHER" id="PTHR32444:SF247">
    <property type="entry name" value="OS01G0958200 PROTEIN"/>
    <property type="match status" value="1"/>
</dbReference>
<dbReference type="Gene3D" id="2.90.10.10">
    <property type="entry name" value="Bulb-type lectin domain"/>
    <property type="match status" value="1"/>
</dbReference>
<feature type="domain" description="Bulb-type lectin" evidence="7">
    <location>
        <begin position="25"/>
        <end position="152"/>
    </location>
</feature>
<keyword evidence="9" id="KW-1185">Reference proteome</keyword>
<dbReference type="Pfam" id="PF01453">
    <property type="entry name" value="B_lectin"/>
    <property type="match status" value="1"/>
</dbReference>
<dbReference type="Proteomes" id="UP000015106">
    <property type="component" value="Chromosome 4"/>
</dbReference>
<evidence type="ECO:0000256" key="5">
    <source>
        <dbReference type="ARBA" id="ARBA00048679"/>
    </source>
</evidence>
<dbReference type="GO" id="GO:0051707">
    <property type="term" value="P:response to other organism"/>
    <property type="evidence" value="ECO:0007669"/>
    <property type="project" value="UniProtKB-ARBA"/>
</dbReference>
<proteinExistence type="predicted"/>
<keyword evidence="3" id="KW-0675">Receptor</keyword>
<organism evidence="8 9">
    <name type="scientific">Triticum urartu</name>
    <name type="common">Red wild einkorn</name>
    <name type="synonym">Crithodium urartu</name>
    <dbReference type="NCBI Taxonomy" id="4572"/>
    <lineage>
        <taxon>Eukaryota</taxon>
        <taxon>Viridiplantae</taxon>
        <taxon>Streptophyta</taxon>
        <taxon>Embryophyta</taxon>
        <taxon>Tracheophyta</taxon>
        <taxon>Spermatophyta</taxon>
        <taxon>Magnoliopsida</taxon>
        <taxon>Liliopsida</taxon>
        <taxon>Poales</taxon>
        <taxon>Poaceae</taxon>
        <taxon>BOP clade</taxon>
        <taxon>Pooideae</taxon>
        <taxon>Triticodae</taxon>
        <taxon>Triticeae</taxon>
        <taxon>Triticinae</taxon>
        <taxon>Triticum</taxon>
    </lineage>
</organism>
<evidence type="ECO:0000256" key="4">
    <source>
        <dbReference type="ARBA" id="ARBA00047899"/>
    </source>
</evidence>
<feature type="signal peptide" evidence="6">
    <location>
        <begin position="1"/>
        <end position="22"/>
    </location>
</feature>
<accession>A0A8R7U7Y3</accession>
<reference evidence="9" key="1">
    <citation type="journal article" date="2013" name="Nature">
        <title>Draft genome of the wheat A-genome progenitor Triticum urartu.</title>
        <authorList>
            <person name="Ling H.Q."/>
            <person name="Zhao S."/>
            <person name="Liu D."/>
            <person name="Wang J."/>
            <person name="Sun H."/>
            <person name="Zhang C."/>
            <person name="Fan H."/>
            <person name="Li D."/>
            <person name="Dong L."/>
            <person name="Tao Y."/>
            <person name="Gao C."/>
            <person name="Wu H."/>
            <person name="Li Y."/>
            <person name="Cui Y."/>
            <person name="Guo X."/>
            <person name="Zheng S."/>
            <person name="Wang B."/>
            <person name="Yu K."/>
            <person name="Liang Q."/>
            <person name="Yang W."/>
            <person name="Lou X."/>
            <person name="Chen J."/>
            <person name="Feng M."/>
            <person name="Jian J."/>
            <person name="Zhang X."/>
            <person name="Luo G."/>
            <person name="Jiang Y."/>
            <person name="Liu J."/>
            <person name="Wang Z."/>
            <person name="Sha Y."/>
            <person name="Zhang B."/>
            <person name="Wu H."/>
            <person name="Tang D."/>
            <person name="Shen Q."/>
            <person name="Xue P."/>
            <person name="Zou S."/>
            <person name="Wang X."/>
            <person name="Liu X."/>
            <person name="Wang F."/>
            <person name="Yang Y."/>
            <person name="An X."/>
            <person name="Dong Z."/>
            <person name="Zhang K."/>
            <person name="Zhang X."/>
            <person name="Luo M.C."/>
            <person name="Dvorak J."/>
            <person name="Tong Y."/>
            <person name="Wang J."/>
            <person name="Yang H."/>
            <person name="Li Z."/>
            <person name="Wang D."/>
            <person name="Zhang A."/>
            <person name="Wang J."/>
        </authorList>
    </citation>
    <scope>NUCLEOTIDE SEQUENCE</scope>
    <source>
        <strain evidence="9">cv. G1812</strain>
    </source>
</reference>
<evidence type="ECO:0000259" key="7">
    <source>
        <dbReference type="PROSITE" id="PS50927"/>
    </source>
</evidence>
<evidence type="ECO:0000256" key="1">
    <source>
        <dbReference type="ARBA" id="ARBA00004479"/>
    </source>
</evidence>
<dbReference type="FunFam" id="2.90.10.10:FF:000005">
    <property type="entry name" value="G-type lectin S-receptor-like serine/threonine-protein kinase"/>
    <property type="match status" value="1"/>
</dbReference>
<dbReference type="GO" id="GO:0004674">
    <property type="term" value="F:protein serine/threonine kinase activity"/>
    <property type="evidence" value="ECO:0007669"/>
    <property type="project" value="UniProtKB-EC"/>
</dbReference>
<protein>
    <recommendedName>
        <fullName evidence="2">non-specific serine/threonine protein kinase</fullName>
        <ecNumber evidence="2">2.7.11.1</ecNumber>
    </recommendedName>
</protein>
<dbReference type="InterPro" id="IPR036426">
    <property type="entry name" value="Bulb-type_lectin_dom_sf"/>
</dbReference>
<comment type="subcellular location">
    <subcellularLocation>
        <location evidence="1">Membrane</location>
        <topology evidence="1">Single-pass type I membrane protein</topology>
    </subcellularLocation>
</comment>
<dbReference type="PANTHER" id="PTHR32444">
    <property type="entry name" value="BULB-TYPE LECTIN DOMAIN-CONTAINING PROTEIN"/>
    <property type="match status" value="1"/>
</dbReference>
<dbReference type="CDD" id="cd00028">
    <property type="entry name" value="B_lectin"/>
    <property type="match status" value="1"/>
</dbReference>
<reference evidence="8" key="3">
    <citation type="submission" date="2022-06" db="UniProtKB">
        <authorList>
            <consortium name="EnsemblPlants"/>
        </authorList>
    </citation>
    <scope>IDENTIFICATION</scope>
</reference>
<dbReference type="PROSITE" id="PS50927">
    <property type="entry name" value="BULB_LECTIN"/>
    <property type="match status" value="1"/>
</dbReference>
<evidence type="ECO:0000313" key="8">
    <source>
        <dbReference type="EnsemblPlants" id="TuG1812G0400002538.01.T01.cds280757"/>
    </source>
</evidence>
<dbReference type="SMART" id="SM00108">
    <property type="entry name" value="B_lectin"/>
    <property type="match status" value="1"/>
</dbReference>
<dbReference type="InterPro" id="IPR001480">
    <property type="entry name" value="Bulb-type_lectin_dom"/>
</dbReference>
<comment type="catalytic activity">
    <reaction evidence="4">
        <text>L-threonyl-[protein] + ATP = O-phospho-L-threonyl-[protein] + ADP + H(+)</text>
        <dbReference type="Rhea" id="RHEA:46608"/>
        <dbReference type="Rhea" id="RHEA-COMP:11060"/>
        <dbReference type="Rhea" id="RHEA-COMP:11605"/>
        <dbReference type="ChEBI" id="CHEBI:15378"/>
        <dbReference type="ChEBI" id="CHEBI:30013"/>
        <dbReference type="ChEBI" id="CHEBI:30616"/>
        <dbReference type="ChEBI" id="CHEBI:61977"/>
        <dbReference type="ChEBI" id="CHEBI:456216"/>
        <dbReference type="EC" id="2.7.11.1"/>
    </reaction>
</comment>
<evidence type="ECO:0000313" key="9">
    <source>
        <dbReference type="Proteomes" id="UP000015106"/>
    </source>
</evidence>
<dbReference type="SUPFAM" id="SSF51110">
    <property type="entry name" value="alpha-D-mannose-specific plant lectins"/>
    <property type="match status" value="1"/>
</dbReference>
<dbReference type="GO" id="GO:0016020">
    <property type="term" value="C:membrane"/>
    <property type="evidence" value="ECO:0007669"/>
    <property type="project" value="UniProtKB-SubCell"/>
</dbReference>
<comment type="catalytic activity">
    <reaction evidence="5">
        <text>L-seryl-[protein] + ATP = O-phospho-L-seryl-[protein] + ADP + H(+)</text>
        <dbReference type="Rhea" id="RHEA:17989"/>
        <dbReference type="Rhea" id="RHEA-COMP:9863"/>
        <dbReference type="Rhea" id="RHEA-COMP:11604"/>
        <dbReference type="ChEBI" id="CHEBI:15378"/>
        <dbReference type="ChEBI" id="CHEBI:29999"/>
        <dbReference type="ChEBI" id="CHEBI:30616"/>
        <dbReference type="ChEBI" id="CHEBI:83421"/>
        <dbReference type="ChEBI" id="CHEBI:456216"/>
        <dbReference type="EC" id="2.7.11.1"/>
    </reaction>
</comment>
<dbReference type="AlphaFoldDB" id="A0A8R7U7Y3"/>
<keyword evidence="6" id="KW-0732">Signal</keyword>
<evidence type="ECO:0000256" key="3">
    <source>
        <dbReference type="ARBA" id="ARBA00023170"/>
    </source>
</evidence>
<dbReference type="EnsemblPlants" id="TuG1812G0400002538.01.T01">
    <property type="protein sequence ID" value="TuG1812G0400002538.01.T01.cds280757"/>
    <property type="gene ID" value="TuG1812G0400002538.01"/>
</dbReference>
<evidence type="ECO:0000256" key="6">
    <source>
        <dbReference type="SAM" id="SignalP"/>
    </source>
</evidence>
<name>A0A8R7U7Y3_TRIUA</name>
<dbReference type="EC" id="2.7.11.1" evidence="2"/>
<sequence>MASWCKLGLLLLLQSLSSSAAAAGSISLSVGESITGNRTLVSEGGKFELGFFSPAGDSNYYVGIWYKKIPVQTVIWVMNRDRPVSDPSSSELTLAPDGKLVLLLNENQQKRPVWSSASHARTSNGPVVAALLDSGNLVLRGRQPGNSSEVMWQSFEHPTDTLVPGGWVGLNKSSGAYQ</sequence>
<reference evidence="8" key="2">
    <citation type="submission" date="2018-03" db="EMBL/GenBank/DDBJ databases">
        <title>The Triticum urartu genome reveals the dynamic nature of wheat genome evolution.</title>
        <authorList>
            <person name="Ling H."/>
            <person name="Ma B."/>
            <person name="Shi X."/>
            <person name="Liu H."/>
            <person name="Dong L."/>
            <person name="Sun H."/>
            <person name="Cao Y."/>
            <person name="Gao Q."/>
            <person name="Zheng S."/>
            <person name="Li Y."/>
            <person name="Yu Y."/>
            <person name="Du H."/>
            <person name="Qi M."/>
            <person name="Li Y."/>
            <person name="Yu H."/>
            <person name="Cui Y."/>
            <person name="Wang N."/>
            <person name="Chen C."/>
            <person name="Wu H."/>
            <person name="Zhao Y."/>
            <person name="Zhang J."/>
            <person name="Li Y."/>
            <person name="Zhou W."/>
            <person name="Zhang B."/>
            <person name="Hu W."/>
            <person name="Eijk M."/>
            <person name="Tang J."/>
            <person name="Witsenboer H."/>
            <person name="Zhao S."/>
            <person name="Li Z."/>
            <person name="Zhang A."/>
            <person name="Wang D."/>
            <person name="Liang C."/>
        </authorList>
    </citation>
    <scope>NUCLEOTIDE SEQUENCE [LARGE SCALE GENOMIC DNA]</scope>
    <source>
        <strain evidence="8">cv. G1812</strain>
    </source>
</reference>
<dbReference type="Gramene" id="TuG1812G0400002538.01.T01">
    <property type="protein sequence ID" value="TuG1812G0400002538.01.T01.cds280757"/>
    <property type="gene ID" value="TuG1812G0400002538.01"/>
</dbReference>
<feature type="chain" id="PRO_5035882304" description="non-specific serine/threonine protein kinase" evidence="6">
    <location>
        <begin position="23"/>
        <end position="178"/>
    </location>
</feature>
<evidence type="ECO:0000256" key="2">
    <source>
        <dbReference type="ARBA" id="ARBA00012513"/>
    </source>
</evidence>